<keyword evidence="1" id="KW-1133">Transmembrane helix</keyword>
<evidence type="ECO:0000313" key="2">
    <source>
        <dbReference type="EMBL" id="KYC42875.1"/>
    </source>
</evidence>
<protein>
    <submittedName>
        <fullName evidence="2">Uncharacterized protein</fullName>
    </submittedName>
</protein>
<dbReference type="STRING" id="128403.WA1_12195"/>
<gene>
    <name evidence="2" type="ORF">WA1_12195</name>
</gene>
<evidence type="ECO:0000256" key="1">
    <source>
        <dbReference type="SAM" id="Phobius"/>
    </source>
</evidence>
<dbReference type="Proteomes" id="UP000076925">
    <property type="component" value="Unassembled WGS sequence"/>
</dbReference>
<feature type="transmembrane region" description="Helical" evidence="1">
    <location>
        <begin position="88"/>
        <end position="106"/>
    </location>
</feature>
<dbReference type="AlphaFoldDB" id="A0A139XDW9"/>
<reference evidence="2 3" key="1">
    <citation type="journal article" date="2013" name="Genome Biol. Evol.">
        <title>Genomes of Stigonematalean cyanobacteria (subsection V) and the evolution of oxygenic photosynthesis from prokaryotes to plastids.</title>
        <authorList>
            <person name="Dagan T."/>
            <person name="Roettger M."/>
            <person name="Stucken K."/>
            <person name="Landan G."/>
            <person name="Koch R."/>
            <person name="Major P."/>
            <person name="Gould S.B."/>
            <person name="Goremykin V.V."/>
            <person name="Rippka R."/>
            <person name="Tandeau de Marsac N."/>
            <person name="Gugger M."/>
            <person name="Lockhart P.J."/>
            <person name="Allen J.F."/>
            <person name="Brune I."/>
            <person name="Maus I."/>
            <person name="Puhler A."/>
            <person name="Martin W.F."/>
        </authorList>
    </citation>
    <scope>NUCLEOTIDE SEQUENCE [LARGE SCALE GENOMIC DNA]</scope>
    <source>
        <strain evidence="2 3">PCC 7110</strain>
    </source>
</reference>
<comment type="caution">
    <text evidence="2">The sequence shown here is derived from an EMBL/GenBank/DDBJ whole genome shotgun (WGS) entry which is preliminary data.</text>
</comment>
<keyword evidence="1" id="KW-0812">Transmembrane</keyword>
<keyword evidence="1" id="KW-0472">Membrane</keyword>
<dbReference type="OrthoDB" id="517394at2"/>
<name>A0A139XDW9_9CYAN</name>
<keyword evidence="3" id="KW-1185">Reference proteome</keyword>
<organism evidence="2 3">
    <name type="scientific">Scytonema hofmannii PCC 7110</name>
    <dbReference type="NCBI Taxonomy" id="128403"/>
    <lineage>
        <taxon>Bacteria</taxon>
        <taxon>Bacillati</taxon>
        <taxon>Cyanobacteriota</taxon>
        <taxon>Cyanophyceae</taxon>
        <taxon>Nostocales</taxon>
        <taxon>Scytonemataceae</taxon>
        <taxon>Scytonema</taxon>
    </lineage>
</organism>
<dbReference type="RefSeq" id="WP_017749469.1">
    <property type="nucleotide sequence ID" value="NZ_KQ976354.1"/>
</dbReference>
<accession>A0A139XDW9</accession>
<feature type="transmembrane region" description="Helical" evidence="1">
    <location>
        <begin position="64"/>
        <end position="82"/>
    </location>
</feature>
<sequence length="114" mass="12574">MNPQPNDDLQRRLEKLEAEINSPSGVTPQSQAANSSPNKALRFFSHHTARVLAWYRTQSGIKKIIVLGVGFLLAFSVLQAIFKLVAAVVSLAVLSILVYVGYKFFISSNSQPKQ</sequence>
<dbReference type="EMBL" id="ANNX02000016">
    <property type="protein sequence ID" value="KYC42875.1"/>
    <property type="molecule type" value="Genomic_DNA"/>
</dbReference>
<evidence type="ECO:0000313" key="3">
    <source>
        <dbReference type="Proteomes" id="UP000076925"/>
    </source>
</evidence>
<proteinExistence type="predicted"/>